<dbReference type="AlphaFoldDB" id="A0A402CBH8"/>
<keyword evidence="2" id="KW-1133">Transmembrane helix</keyword>
<evidence type="ECO:0000313" key="4">
    <source>
        <dbReference type="Proteomes" id="UP000287519"/>
    </source>
</evidence>
<sequence length="148" mass="15068">MNAAAHHPTTTTTEGEAMTRSPRRTAARRLLTAATTTAAVLTMTVLAAGPAAAQIRNPTDGVTPSMELLGPAFNNVWVRIFGSIWGVLLGASAIKFFTAIYKMRAARAGGYGAEMSDAASEAKVAAVAFGCLAGGGVIISAILFVVGG</sequence>
<feature type="transmembrane region" description="Helical" evidence="2">
    <location>
        <begin position="124"/>
        <end position="146"/>
    </location>
</feature>
<reference evidence="3 4" key="1">
    <citation type="submission" date="2018-11" db="EMBL/GenBank/DDBJ databases">
        <title>Microbial catabolism of amino acid.</title>
        <authorList>
            <person name="Hibi M."/>
            <person name="Ogawa J."/>
        </authorList>
    </citation>
    <scope>NUCLEOTIDE SEQUENCE [LARGE SCALE GENOMIC DNA]</scope>
    <source>
        <strain evidence="3 4">C31-06</strain>
    </source>
</reference>
<keyword evidence="4" id="KW-1185">Reference proteome</keyword>
<accession>A0A402CBH8</accession>
<proteinExistence type="predicted"/>
<keyword evidence="2" id="KW-0812">Transmembrane</keyword>
<protein>
    <submittedName>
        <fullName evidence="3">Uncharacterized protein</fullName>
    </submittedName>
</protein>
<feature type="transmembrane region" description="Helical" evidence="2">
    <location>
        <begin position="76"/>
        <end position="97"/>
    </location>
</feature>
<dbReference type="EMBL" id="BHYM01000038">
    <property type="protein sequence ID" value="GCE40948.1"/>
    <property type="molecule type" value="Genomic_DNA"/>
</dbReference>
<evidence type="ECO:0000256" key="2">
    <source>
        <dbReference type="SAM" id="Phobius"/>
    </source>
</evidence>
<evidence type="ECO:0000313" key="3">
    <source>
        <dbReference type="EMBL" id="GCE40948.1"/>
    </source>
</evidence>
<feature type="transmembrane region" description="Helical" evidence="2">
    <location>
        <begin position="30"/>
        <end position="56"/>
    </location>
</feature>
<feature type="region of interest" description="Disordered" evidence="1">
    <location>
        <begin position="1"/>
        <end position="24"/>
    </location>
</feature>
<dbReference type="Proteomes" id="UP000287519">
    <property type="component" value="Unassembled WGS sequence"/>
</dbReference>
<keyword evidence="2" id="KW-0472">Membrane</keyword>
<comment type="caution">
    <text evidence="3">The sequence shown here is derived from an EMBL/GenBank/DDBJ whole genome shotgun (WGS) entry which is preliminary data.</text>
</comment>
<gene>
    <name evidence="3" type="ORF">Rhow_004591</name>
</gene>
<organism evidence="3 4">
    <name type="scientific">Rhodococcus wratislaviensis</name>
    <name type="common">Tsukamurella wratislaviensis</name>
    <dbReference type="NCBI Taxonomy" id="44752"/>
    <lineage>
        <taxon>Bacteria</taxon>
        <taxon>Bacillati</taxon>
        <taxon>Actinomycetota</taxon>
        <taxon>Actinomycetes</taxon>
        <taxon>Mycobacteriales</taxon>
        <taxon>Nocardiaceae</taxon>
        <taxon>Rhodococcus</taxon>
    </lineage>
</organism>
<evidence type="ECO:0000256" key="1">
    <source>
        <dbReference type="SAM" id="MobiDB-lite"/>
    </source>
</evidence>
<name>A0A402CBH8_RHOWR</name>